<dbReference type="InterPro" id="IPR029000">
    <property type="entry name" value="Cyclophilin-like_dom_sf"/>
</dbReference>
<comment type="similarity">
    <text evidence="3">Belongs to the cyclophilin-type PPIase family.</text>
</comment>
<feature type="domain" description="PPIase cyclophilin-type" evidence="4">
    <location>
        <begin position="37"/>
        <end position="191"/>
    </location>
</feature>
<dbReference type="Pfam" id="PF00160">
    <property type="entry name" value="Pro_isomerase"/>
    <property type="match status" value="1"/>
</dbReference>
<dbReference type="InterPro" id="IPR002130">
    <property type="entry name" value="Cyclophilin-type_PPIase_dom"/>
</dbReference>
<organism evidence="5 6">
    <name type="scientific">Colwellia asteriadis</name>
    <dbReference type="NCBI Taxonomy" id="517723"/>
    <lineage>
        <taxon>Bacteria</taxon>
        <taxon>Pseudomonadati</taxon>
        <taxon>Pseudomonadota</taxon>
        <taxon>Gammaproteobacteria</taxon>
        <taxon>Alteromonadales</taxon>
        <taxon>Colwelliaceae</taxon>
        <taxon>Colwellia</taxon>
    </lineage>
</organism>
<evidence type="ECO:0000313" key="5">
    <source>
        <dbReference type="EMBL" id="GAA0815043.1"/>
    </source>
</evidence>
<feature type="signal peptide" evidence="3">
    <location>
        <begin position="1"/>
        <end position="27"/>
    </location>
</feature>
<dbReference type="PRINTS" id="PR00153">
    <property type="entry name" value="CSAPPISMRASE"/>
</dbReference>
<keyword evidence="2 3" id="KW-0413">Isomerase</keyword>
<dbReference type="RefSeq" id="WP_343816365.1">
    <property type="nucleotide sequence ID" value="NZ_BAAAFA010000003.1"/>
</dbReference>
<dbReference type="EC" id="5.2.1.8" evidence="3"/>
<dbReference type="Proteomes" id="UP001500021">
    <property type="component" value="Unassembled WGS sequence"/>
</dbReference>
<protein>
    <recommendedName>
        <fullName evidence="3">Peptidyl-prolyl cis-trans isomerase</fullName>
        <shortName evidence="3">PPIase</shortName>
        <ecNumber evidence="3">5.2.1.8</ecNumber>
    </recommendedName>
</protein>
<dbReference type="SUPFAM" id="SSF50891">
    <property type="entry name" value="Cyclophilin-like"/>
    <property type="match status" value="1"/>
</dbReference>
<feature type="chain" id="PRO_5045008883" description="Peptidyl-prolyl cis-trans isomerase" evidence="3">
    <location>
        <begin position="28"/>
        <end position="264"/>
    </location>
</feature>
<dbReference type="InterPro" id="IPR044666">
    <property type="entry name" value="Cyclophilin_A-like"/>
</dbReference>
<proteinExistence type="inferred from homology"/>
<keyword evidence="3" id="KW-0732">Signal</keyword>
<evidence type="ECO:0000256" key="2">
    <source>
        <dbReference type="ARBA" id="ARBA00023235"/>
    </source>
</evidence>
<dbReference type="PANTHER" id="PTHR45625">
    <property type="entry name" value="PEPTIDYL-PROLYL CIS-TRANS ISOMERASE-RELATED"/>
    <property type="match status" value="1"/>
</dbReference>
<evidence type="ECO:0000259" key="4">
    <source>
        <dbReference type="PROSITE" id="PS50072"/>
    </source>
</evidence>
<accession>A0ABP3WEP2</accession>
<keyword evidence="6" id="KW-1185">Reference proteome</keyword>
<dbReference type="EMBL" id="BAAAFA010000003">
    <property type="protein sequence ID" value="GAA0815043.1"/>
    <property type="molecule type" value="Genomic_DNA"/>
</dbReference>
<evidence type="ECO:0000256" key="1">
    <source>
        <dbReference type="ARBA" id="ARBA00023110"/>
    </source>
</evidence>
<evidence type="ECO:0000313" key="6">
    <source>
        <dbReference type="Proteomes" id="UP001500021"/>
    </source>
</evidence>
<reference evidence="6" key="1">
    <citation type="journal article" date="2019" name="Int. J. Syst. Evol. Microbiol.">
        <title>The Global Catalogue of Microorganisms (GCM) 10K type strain sequencing project: providing services to taxonomists for standard genome sequencing and annotation.</title>
        <authorList>
            <consortium name="The Broad Institute Genomics Platform"/>
            <consortium name="The Broad Institute Genome Sequencing Center for Infectious Disease"/>
            <person name="Wu L."/>
            <person name="Ma J."/>
        </authorList>
    </citation>
    <scope>NUCLEOTIDE SEQUENCE [LARGE SCALE GENOMIC DNA]</scope>
    <source>
        <strain evidence="6">JCM 15608</strain>
    </source>
</reference>
<comment type="catalytic activity">
    <reaction evidence="3">
        <text>[protein]-peptidylproline (omega=180) = [protein]-peptidylproline (omega=0)</text>
        <dbReference type="Rhea" id="RHEA:16237"/>
        <dbReference type="Rhea" id="RHEA-COMP:10747"/>
        <dbReference type="Rhea" id="RHEA-COMP:10748"/>
        <dbReference type="ChEBI" id="CHEBI:83833"/>
        <dbReference type="ChEBI" id="CHEBI:83834"/>
        <dbReference type="EC" id="5.2.1.8"/>
    </reaction>
</comment>
<dbReference type="PROSITE" id="PS50072">
    <property type="entry name" value="CSA_PPIASE_2"/>
    <property type="match status" value="1"/>
</dbReference>
<comment type="function">
    <text evidence="3">PPIases accelerate the folding of proteins. It catalyzes the cis-trans isomerization of proline imidic peptide bonds in oligopeptides.</text>
</comment>
<dbReference type="NCBIfam" id="TIGR03501">
    <property type="entry name" value="GlyGly_CTERM"/>
    <property type="match status" value="1"/>
</dbReference>
<gene>
    <name evidence="5" type="ORF">GCM10009111_12830</name>
</gene>
<keyword evidence="1 3" id="KW-0697">Rotamase</keyword>
<dbReference type="PANTHER" id="PTHR45625:SF4">
    <property type="entry name" value="PEPTIDYLPROLYL ISOMERASE DOMAIN AND WD REPEAT-CONTAINING PROTEIN 1"/>
    <property type="match status" value="1"/>
</dbReference>
<dbReference type="InterPro" id="IPR020008">
    <property type="entry name" value="GlyGly_CTERM"/>
</dbReference>
<evidence type="ECO:0000256" key="3">
    <source>
        <dbReference type="RuleBase" id="RU363019"/>
    </source>
</evidence>
<comment type="caution">
    <text evidence="5">The sequence shown here is derived from an EMBL/GenBank/DDBJ whole genome shotgun (WGS) entry which is preliminary data.</text>
</comment>
<sequence>MQNTKNKLMMKSLLVSTLLSFSALSSATIVEVTTSQGPITVNLFDKTTPKTVENFLNYVDENHYTDSVIHRVVTDFIVQGGGFEFTGAWPLAPLAANASIINEPVYSNVKGTIAMAKRGGNVNSATNQWFFNLEDNSANLDVQNGGFTAFGQVIGDASWETLEKIAQLSRCNQGGLTDIPVVKEESQTCADLSAPGIENFVQVQQVTIIDSSEVTDANLTPKKNTLIINQPTTPDSSKSSGGSFGWLALSALAFIGVRRRLSSK</sequence>
<dbReference type="Gene3D" id="2.40.100.10">
    <property type="entry name" value="Cyclophilin-like"/>
    <property type="match status" value="1"/>
</dbReference>
<name>A0ABP3WEP2_9GAMM</name>